<dbReference type="Proteomes" id="UP001221757">
    <property type="component" value="Unassembled WGS sequence"/>
</dbReference>
<feature type="non-terminal residue" evidence="1">
    <location>
        <position position="1"/>
    </location>
</feature>
<evidence type="ECO:0000313" key="2">
    <source>
        <dbReference type="Proteomes" id="UP001221757"/>
    </source>
</evidence>
<dbReference type="EMBL" id="JARKIE010000704">
    <property type="protein sequence ID" value="KAJ7620626.1"/>
    <property type="molecule type" value="Genomic_DNA"/>
</dbReference>
<evidence type="ECO:0000313" key="1">
    <source>
        <dbReference type="EMBL" id="KAJ7620626.1"/>
    </source>
</evidence>
<name>A0AAD7FHP2_MYCRO</name>
<reference evidence="1" key="1">
    <citation type="submission" date="2023-03" db="EMBL/GenBank/DDBJ databases">
        <title>Massive genome expansion in bonnet fungi (Mycena s.s.) driven by repeated elements and novel gene families across ecological guilds.</title>
        <authorList>
            <consortium name="Lawrence Berkeley National Laboratory"/>
            <person name="Harder C.B."/>
            <person name="Miyauchi S."/>
            <person name="Viragh M."/>
            <person name="Kuo A."/>
            <person name="Thoen E."/>
            <person name="Andreopoulos B."/>
            <person name="Lu D."/>
            <person name="Skrede I."/>
            <person name="Drula E."/>
            <person name="Henrissat B."/>
            <person name="Morin E."/>
            <person name="Kohler A."/>
            <person name="Barry K."/>
            <person name="LaButti K."/>
            <person name="Morin E."/>
            <person name="Salamov A."/>
            <person name="Lipzen A."/>
            <person name="Mereny Z."/>
            <person name="Hegedus B."/>
            <person name="Baldrian P."/>
            <person name="Stursova M."/>
            <person name="Weitz H."/>
            <person name="Taylor A."/>
            <person name="Grigoriev I.V."/>
            <person name="Nagy L.G."/>
            <person name="Martin F."/>
            <person name="Kauserud H."/>
        </authorList>
    </citation>
    <scope>NUCLEOTIDE SEQUENCE</scope>
    <source>
        <strain evidence="1">CBHHK067</strain>
    </source>
</reference>
<sequence>APGRATFTASYWALQPAAGLTVCVQGGIRGACATLCSVIIFCRLLSCVYQTNRSRCRGCTRMPVGACGCCCSTMSGVGGCFTVEGDGREGDKALRGSAWSLPCFERPSKLFTAKGGIQFNSYITRYISGT</sequence>
<gene>
    <name evidence="1" type="ORF">B0H17DRAFT_1113718</name>
</gene>
<keyword evidence="2" id="KW-1185">Reference proteome</keyword>
<protein>
    <submittedName>
        <fullName evidence="1">Uncharacterized protein</fullName>
    </submittedName>
</protein>
<organism evidence="1 2">
    <name type="scientific">Mycena rosella</name>
    <name type="common">Pink bonnet</name>
    <name type="synonym">Agaricus rosellus</name>
    <dbReference type="NCBI Taxonomy" id="1033263"/>
    <lineage>
        <taxon>Eukaryota</taxon>
        <taxon>Fungi</taxon>
        <taxon>Dikarya</taxon>
        <taxon>Basidiomycota</taxon>
        <taxon>Agaricomycotina</taxon>
        <taxon>Agaricomycetes</taxon>
        <taxon>Agaricomycetidae</taxon>
        <taxon>Agaricales</taxon>
        <taxon>Marasmiineae</taxon>
        <taxon>Mycenaceae</taxon>
        <taxon>Mycena</taxon>
    </lineage>
</organism>
<proteinExistence type="predicted"/>
<dbReference type="AlphaFoldDB" id="A0AAD7FHP2"/>
<comment type="caution">
    <text evidence="1">The sequence shown here is derived from an EMBL/GenBank/DDBJ whole genome shotgun (WGS) entry which is preliminary data.</text>
</comment>
<accession>A0AAD7FHP2</accession>